<keyword evidence="3" id="KW-1185">Reference proteome</keyword>
<dbReference type="EMBL" id="JQBT01000012">
    <property type="protein sequence ID" value="KRN80050.1"/>
    <property type="molecule type" value="Genomic_DNA"/>
</dbReference>
<feature type="transmembrane region" description="Helical" evidence="1">
    <location>
        <begin position="45"/>
        <end position="61"/>
    </location>
</feature>
<keyword evidence="1" id="KW-0472">Membrane</keyword>
<keyword evidence="1" id="KW-0812">Transmembrane</keyword>
<gene>
    <name evidence="2" type="ORF">IV52_GL000168</name>
</gene>
<proteinExistence type="predicted"/>
<sequence>MNPFNFGGNNNDDEQNKNNFNMLPIIPPNYAVVKNDKDDIRVNKVGFSFTCLIFGVLPAIFRGDWYNLFCMLGIEAFCVMLLTYVTGMDLYTSIGELRLLFEIVWGFSYNFMYFRHLQNLGYKPVDKKSAELLKSHHYYK</sequence>
<keyword evidence="1" id="KW-1133">Transmembrane helix</keyword>
<dbReference type="Proteomes" id="UP000051565">
    <property type="component" value="Unassembled WGS sequence"/>
</dbReference>
<dbReference type="GeneID" id="61249433"/>
<dbReference type="OrthoDB" id="5233at2"/>
<accession>A0A0R2JSG1</accession>
<evidence type="ECO:0000256" key="1">
    <source>
        <dbReference type="SAM" id="Phobius"/>
    </source>
</evidence>
<evidence type="ECO:0000313" key="3">
    <source>
        <dbReference type="Proteomes" id="UP000051565"/>
    </source>
</evidence>
<comment type="caution">
    <text evidence="2">The sequence shown here is derived from an EMBL/GenBank/DDBJ whole genome shotgun (WGS) entry which is preliminary data.</text>
</comment>
<name>A0A0R2JSG1_9LACO</name>
<dbReference type="RefSeq" id="WP_054646630.1">
    <property type="nucleotide sequence ID" value="NZ_FUXS01000004.1"/>
</dbReference>
<organism evidence="2 3">
    <name type="scientific">Fructilactobacillus lindneri DSM 20690 = JCM 11027</name>
    <dbReference type="NCBI Taxonomy" id="1122148"/>
    <lineage>
        <taxon>Bacteria</taxon>
        <taxon>Bacillati</taxon>
        <taxon>Bacillota</taxon>
        <taxon>Bacilli</taxon>
        <taxon>Lactobacillales</taxon>
        <taxon>Lactobacillaceae</taxon>
        <taxon>Fructilactobacillus</taxon>
    </lineage>
</organism>
<dbReference type="PATRIC" id="fig|1122148.6.peg.177"/>
<dbReference type="STRING" id="53444.AYR59_00880"/>
<evidence type="ECO:0000313" key="2">
    <source>
        <dbReference type="EMBL" id="KRN80050.1"/>
    </source>
</evidence>
<feature type="transmembrane region" description="Helical" evidence="1">
    <location>
        <begin position="97"/>
        <end position="114"/>
    </location>
</feature>
<feature type="transmembrane region" description="Helical" evidence="1">
    <location>
        <begin position="68"/>
        <end position="85"/>
    </location>
</feature>
<reference evidence="2 3" key="1">
    <citation type="journal article" date="2015" name="Genome Announc.">
        <title>Expanding the biotechnology potential of lactobacilli through comparative genomics of 213 strains and associated genera.</title>
        <authorList>
            <person name="Sun Z."/>
            <person name="Harris H.M."/>
            <person name="McCann A."/>
            <person name="Guo C."/>
            <person name="Argimon S."/>
            <person name="Zhang W."/>
            <person name="Yang X."/>
            <person name="Jeffery I.B."/>
            <person name="Cooney J.C."/>
            <person name="Kagawa T.F."/>
            <person name="Liu W."/>
            <person name="Song Y."/>
            <person name="Salvetti E."/>
            <person name="Wrobel A."/>
            <person name="Rasinkangas P."/>
            <person name="Parkhill J."/>
            <person name="Rea M.C."/>
            <person name="O'Sullivan O."/>
            <person name="Ritari J."/>
            <person name="Douillard F.P."/>
            <person name="Paul Ross R."/>
            <person name="Yang R."/>
            <person name="Briner A.E."/>
            <person name="Felis G.E."/>
            <person name="de Vos W.M."/>
            <person name="Barrangou R."/>
            <person name="Klaenhammer T.R."/>
            <person name="Caufield P.W."/>
            <person name="Cui Y."/>
            <person name="Zhang H."/>
            <person name="O'Toole P.W."/>
        </authorList>
    </citation>
    <scope>NUCLEOTIDE SEQUENCE [LARGE SCALE GENOMIC DNA]</scope>
    <source>
        <strain evidence="2 3">DSM 20690</strain>
    </source>
</reference>
<dbReference type="AlphaFoldDB" id="A0A0R2JSG1"/>
<protein>
    <submittedName>
        <fullName evidence="2">Uncharacterized protein</fullName>
    </submittedName>
</protein>